<dbReference type="InterPro" id="IPR036412">
    <property type="entry name" value="HAD-like_sf"/>
</dbReference>
<dbReference type="InterPro" id="IPR006439">
    <property type="entry name" value="HAD-SF_hydro_IA"/>
</dbReference>
<evidence type="ECO:0000313" key="1">
    <source>
        <dbReference type="EMBL" id="OFW55962.1"/>
    </source>
</evidence>
<dbReference type="SFLD" id="SFLDG01129">
    <property type="entry name" value="C1.5:_HAD__Beta-PGM__Phosphata"/>
    <property type="match status" value="1"/>
</dbReference>
<gene>
    <name evidence="1" type="ORF">A2Y75_04390</name>
</gene>
<name>A0A1F2WGH3_9ACTN</name>
<organism evidence="1 2">
    <name type="scientific">Candidatus Solincola sediminis</name>
    <dbReference type="NCBI Taxonomy" id="1797199"/>
    <lineage>
        <taxon>Bacteria</taxon>
        <taxon>Bacillati</taxon>
        <taxon>Actinomycetota</taxon>
        <taxon>Candidatus Geothermincolia</taxon>
        <taxon>Candidatus Geothermincolales</taxon>
        <taxon>Candidatus Geothermincolaceae</taxon>
        <taxon>Candidatus Solincola</taxon>
    </lineage>
</organism>
<sequence>MSDLDMVFFDAGETLVHPMPSFPQLFYSCCDDFGLTVDFNLLSSMGRCLMEDVEQKQKQGYTFTNDPEASRGFWLDFYRRLVIAMGYAAEDGLPEHLYSVFSRRSNYGTYDDAHETLEALRKMGIKLGLISNFESWLEDLLADAGLSGYFEVMVISGNEEFEKPHPAIYELALERAGAEAQRTLHIGDSPVSDYGGALEAGMHAILLDRWGRFPDFEGKKIVSLAEIPGLLPLK</sequence>
<dbReference type="NCBIfam" id="TIGR01509">
    <property type="entry name" value="HAD-SF-IA-v3"/>
    <property type="match status" value="1"/>
</dbReference>
<dbReference type="NCBIfam" id="TIGR01549">
    <property type="entry name" value="HAD-SF-IA-v1"/>
    <property type="match status" value="1"/>
</dbReference>
<evidence type="ECO:0008006" key="3">
    <source>
        <dbReference type="Google" id="ProtNLM"/>
    </source>
</evidence>
<dbReference type="AlphaFoldDB" id="A0A1F2WGH3"/>
<evidence type="ECO:0000313" key="2">
    <source>
        <dbReference type="Proteomes" id="UP000177876"/>
    </source>
</evidence>
<accession>A0A1F2WGH3</accession>
<dbReference type="EMBL" id="MELK01000050">
    <property type="protein sequence ID" value="OFW55962.1"/>
    <property type="molecule type" value="Genomic_DNA"/>
</dbReference>
<dbReference type="InterPro" id="IPR051828">
    <property type="entry name" value="HAD-like_hydrolase_domain"/>
</dbReference>
<dbReference type="InterPro" id="IPR023214">
    <property type="entry name" value="HAD_sf"/>
</dbReference>
<dbReference type="STRING" id="1797197.A2Y75_04390"/>
<dbReference type="CDD" id="cd16415">
    <property type="entry name" value="HAD_dREG-2_like"/>
    <property type="match status" value="1"/>
</dbReference>
<dbReference type="SUPFAM" id="SSF56784">
    <property type="entry name" value="HAD-like"/>
    <property type="match status" value="1"/>
</dbReference>
<proteinExistence type="predicted"/>
<dbReference type="Gene3D" id="3.40.50.1000">
    <property type="entry name" value="HAD superfamily/HAD-like"/>
    <property type="match status" value="1"/>
</dbReference>
<dbReference type="PANTHER" id="PTHR46191">
    <property type="match status" value="1"/>
</dbReference>
<protein>
    <recommendedName>
        <fullName evidence="3">HAD family hydrolase</fullName>
    </recommendedName>
</protein>
<dbReference type="PANTHER" id="PTHR46191:SF2">
    <property type="entry name" value="HALOACID DEHALOGENASE-LIKE HYDROLASE DOMAIN-CONTAINING PROTEIN 3"/>
    <property type="match status" value="1"/>
</dbReference>
<dbReference type="Pfam" id="PF00702">
    <property type="entry name" value="Hydrolase"/>
    <property type="match status" value="1"/>
</dbReference>
<dbReference type="SFLD" id="SFLDS00003">
    <property type="entry name" value="Haloacid_Dehalogenase"/>
    <property type="match status" value="1"/>
</dbReference>
<dbReference type="InterPro" id="IPR044924">
    <property type="entry name" value="HAD-SF_hydro_IA_REG-2-like_cap"/>
</dbReference>
<reference evidence="1 2" key="1">
    <citation type="journal article" date="2016" name="Nat. Commun.">
        <title>Thousands of microbial genomes shed light on interconnected biogeochemical processes in an aquifer system.</title>
        <authorList>
            <person name="Anantharaman K."/>
            <person name="Brown C.T."/>
            <person name="Hug L.A."/>
            <person name="Sharon I."/>
            <person name="Castelle C.J."/>
            <person name="Probst A.J."/>
            <person name="Thomas B.C."/>
            <person name="Singh A."/>
            <person name="Wilkins M.J."/>
            <person name="Karaoz U."/>
            <person name="Brodie E.L."/>
            <person name="Williams K.H."/>
            <person name="Hubbard S.S."/>
            <person name="Banfield J.F."/>
        </authorList>
    </citation>
    <scope>NUCLEOTIDE SEQUENCE [LARGE SCALE GENOMIC DNA]</scope>
</reference>
<comment type="caution">
    <text evidence="1">The sequence shown here is derived from an EMBL/GenBank/DDBJ whole genome shotgun (WGS) entry which is preliminary data.</text>
</comment>
<dbReference type="Proteomes" id="UP000177876">
    <property type="component" value="Unassembled WGS sequence"/>
</dbReference>
<dbReference type="Gene3D" id="1.10.150.720">
    <property type="entry name" value="Haloacid dehalogenase-like hydrolase"/>
    <property type="match status" value="1"/>
</dbReference>